<feature type="region of interest" description="Disordered" evidence="1">
    <location>
        <begin position="175"/>
        <end position="212"/>
    </location>
</feature>
<reference evidence="2" key="1">
    <citation type="submission" date="2023-06" db="EMBL/GenBank/DDBJ databases">
        <title>Genome-scale phylogeny and comparative genomics of the fungal order Sordariales.</title>
        <authorList>
            <consortium name="Lawrence Berkeley National Laboratory"/>
            <person name="Hensen N."/>
            <person name="Bonometti L."/>
            <person name="Westerberg I."/>
            <person name="Brannstrom I.O."/>
            <person name="Guillou S."/>
            <person name="Cros-Aarteil S."/>
            <person name="Calhoun S."/>
            <person name="Haridas S."/>
            <person name="Kuo A."/>
            <person name="Mondo S."/>
            <person name="Pangilinan J."/>
            <person name="Riley R."/>
            <person name="LaButti K."/>
            <person name="Andreopoulos B."/>
            <person name="Lipzen A."/>
            <person name="Chen C."/>
            <person name="Yanf M."/>
            <person name="Daum C."/>
            <person name="Ng V."/>
            <person name="Clum A."/>
            <person name="Steindorff A."/>
            <person name="Ohm R."/>
            <person name="Martin F."/>
            <person name="Silar P."/>
            <person name="Natvig D."/>
            <person name="Lalanne C."/>
            <person name="Gautier V."/>
            <person name="Ament-velasquez S.L."/>
            <person name="Kruys A."/>
            <person name="Hutchinson M.I."/>
            <person name="Powell A.J."/>
            <person name="Barry K."/>
            <person name="Miller A.N."/>
            <person name="Grigoriev I.V."/>
            <person name="Debuchy R."/>
            <person name="Gladieux P."/>
            <person name="Thoren M.H."/>
            <person name="Johannesson H."/>
        </authorList>
    </citation>
    <scope>NUCLEOTIDE SEQUENCE</scope>
    <source>
        <strain evidence="2">SMH3187-1</strain>
    </source>
</reference>
<proteinExistence type="predicted"/>
<evidence type="ECO:0000313" key="2">
    <source>
        <dbReference type="EMBL" id="KAK0754952.1"/>
    </source>
</evidence>
<feature type="region of interest" description="Disordered" evidence="1">
    <location>
        <begin position="75"/>
        <end position="94"/>
    </location>
</feature>
<evidence type="ECO:0000256" key="1">
    <source>
        <dbReference type="SAM" id="MobiDB-lite"/>
    </source>
</evidence>
<evidence type="ECO:0000313" key="3">
    <source>
        <dbReference type="Proteomes" id="UP001172155"/>
    </source>
</evidence>
<feature type="region of interest" description="Disordered" evidence="1">
    <location>
        <begin position="125"/>
        <end position="150"/>
    </location>
</feature>
<protein>
    <submittedName>
        <fullName evidence="2">Uncharacterized protein</fullName>
    </submittedName>
</protein>
<dbReference type="EMBL" id="JAUKUD010000001">
    <property type="protein sequence ID" value="KAK0754952.1"/>
    <property type="molecule type" value="Genomic_DNA"/>
</dbReference>
<name>A0AA40KDI6_9PEZI</name>
<gene>
    <name evidence="2" type="ORF">B0T18DRAFT_400367</name>
</gene>
<feature type="compositionally biased region" description="Basic residues" evidence="1">
    <location>
        <begin position="382"/>
        <end position="398"/>
    </location>
</feature>
<sequence>MSASSLRLARTIPPSLPLRNRLPTRPPPPFFSILCCAPTPFHRTPVLLQSEFGRSMHKKQGSRKTPAFGRLPQQEQWTGQENSANGHTFKNLDLRGDGKASLEVEGASRADDNEPTVVDWGVLAEAPAERTEHPPTLTVREQRSVDRKKKKVERLMASLAKMNAENWQFKSAKRGVTLDKATDDSERRDETLGEAADDSESPSPPPSEVPSYEEALSKVQSLVELRPCIDNREKKIQAYLRLWKKQGTKVPEPSHQLSSYESQLLATYEIKYKAEFSRIQALLKVTPGSDEHMEEIEAHMQVWEDAYKRKKLREPRPLRRFKELYAKELAKIQSKFNVMPGSDEHKDEIETYMQKWEKARKSLEERMEERRKMRGQVSAEKRRAKIAAKRERKKQADS</sequence>
<feature type="region of interest" description="Disordered" evidence="1">
    <location>
        <begin position="367"/>
        <end position="398"/>
    </location>
</feature>
<accession>A0AA40KDI6</accession>
<feature type="compositionally biased region" description="Basic and acidic residues" evidence="1">
    <location>
        <begin position="176"/>
        <end position="191"/>
    </location>
</feature>
<organism evidence="2 3">
    <name type="scientific">Schizothecium vesticola</name>
    <dbReference type="NCBI Taxonomy" id="314040"/>
    <lineage>
        <taxon>Eukaryota</taxon>
        <taxon>Fungi</taxon>
        <taxon>Dikarya</taxon>
        <taxon>Ascomycota</taxon>
        <taxon>Pezizomycotina</taxon>
        <taxon>Sordariomycetes</taxon>
        <taxon>Sordariomycetidae</taxon>
        <taxon>Sordariales</taxon>
        <taxon>Schizotheciaceae</taxon>
        <taxon>Schizothecium</taxon>
    </lineage>
</organism>
<dbReference type="Proteomes" id="UP001172155">
    <property type="component" value="Unassembled WGS sequence"/>
</dbReference>
<feature type="compositionally biased region" description="Polar residues" evidence="1">
    <location>
        <begin position="75"/>
        <end position="88"/>
    </location>
</feature>
<comment type="caution">
    <text evidence="2">The sequence shown here is derived from an EMBL/GenBank/DDBJ whole genome shotgun (WGS) entry which is preliminary data.</text>
</comment>
<keyword evidence="3" id="KW-1185">Reference proteome</keyword>
<dbReference type="AlphaFoldDB" id="A0AA40KDI6"/>